<evidence type="ECO:0000256" key="4">
    <source>
        <dbReference type="ARBA" id="ARBA00023136"/>
    </source>
</evidence>
<evidence type="ECO:0000256" key="1">
    <source>
        <dbReference type="ARBA" id="ARBA00004141"/>
    </source>
</evidence>
<dbReference type="InterPro" id="IPR009908">
    <property type="entry name" value="Methylamine_util_MauE"/>
</dbReference>
<organism evidence="7 8">
    <name type="scientific">Mucilaginibacter pedocola</name>
    <dbReference type="NCBI Taxonomy" id="1792845"/>
    <lineage>
        <taxon>Bacteria</taxon>
        <taxon>Pseudomonadati</taxon>
        <taxon>Bacteroidota</taxon>
        <taxon>Sphingobacteriia</taxon>
        <taxon>Sphingobacteriales</taxon>
        <taxon>Sphingobacteriaceae</taxon>
        <taxon>Mucilaginibacter</taxon>
    </lineage>
</organism>
<dbReference type="OrthoDB" id="673785at2"/>
<dbReference type="AlphaFoldDB" id="A0A1S9PHC4"/>
<gene>
    <name evidence="7" type="ORF">BC343_26465</name>
</gene>
<feature type="domain" description="Methylamine utilisation protein MauE" evidence="6">
    <location>
        <begin position="5"/>
        <end position="130"/>
    </location>
</feature>
<comment type="subcellular location">
    <subcellularLocation>
        <location evidence="1">Membrane</location>
        <topology evidence="1">Multi-pass membrane protein</topology>
    </subcellularLocation>
</comment>
<dbReference type="Proteomes" id="UP000189739">
    <property type="component" value="Unassembled WGS sequence"/>
</dbReference>
<reference evidence="7 8" key="1">
    <citation type="submission" date="2016-07" db="EMBL/GenBank/DDBJ databases">
        <title>Genomic analysis of zinc-resistant bacterium Mucilaginibacter pedocola TBZ30.</title>
        <authorList>
            <person name="Huang J."/>
            <person name="Tang J."/>
        </authorList>
    </citation>
    <scope>NUCLEOTIDE SEQUENCE [LARGE SCALE GENOMIC DNA]</scope>
    <source>
        <strain evidence="7 8">TBZ30</strain>
    </source>
</reference>
<keyword evidence="2 5" id="KW-0812">Transmembrane</keyword>
<evidence type="ECO:0000259" key="6">
    <source>
        <dbReference type="Pfam" id="PF07291"/>
    </source>
</evidence>
<dbReference type="EMBL" id="MBTF01000008">
    <property type="protein sequence ID" value="OOQ60299.1"/>
    <property type="molecule type" value="Genomic_DNA"/>
</dbReference>
<keyword evidence="4 5" id="KW-0472">Membrane</keyword>
<dbReference type="GO" id="GO:0030416">
    <property type="term" value="P:methylamine metabolic process"/>
    <property type="evidence" value="ECO:0007669"/>
    <property type="project" value="InterPro"/>
</dbReference>
<evidence type="ECO:0000256" key="2">
    <source>
        <dbReference type="ARBA" id="ARBA00022692"/>
    </source>
</evidence>
<feature type="transmembrane region" description="Helical" evidence="5">
    <location>
        <begin position="43"/>
        <end position="66"/>
    </location>
</feature>
<dbReference type="GO" id="GO:0016020">
    <property type="term" value="C:membrane"/>
    <property type="evidence" value="ECO:0007669"/>
    <property type="project" value="UniProtKB-SubCell"/>
</dbReference>
<evidence type="ECO:0000256" key="3">
    <source>
        <dbReference type="ARBA" id="ARBA00022989"/>
    </source>
</evidence>
<evidence type="ECO:0000313" key="7">
    <source>
        <dbReference type="EMBL" id="OOQ60299.1"/>
    </source>
</evidence>
<sequence>MKKTAIYGTATALLIVLLMYTGVSKLADLSQFQRSIHLQHFPLWLEQVLVFMLPASEVIVSLMMVFERSRYLALWLSLLMLCLFTVYVLAVMLHVLSRTPCPCGGAIATLTWPQHLLFNLLFIGINLVAVSLSGHTGRASLNGPENDISRAK</sequence>
<accession>A0A1S9PHC4</accession>
<feature type="transmembrane region" description="Helical" evidence="5">
    <location>
        <begin position="73"/>
        <end position="96"/>
    </location>
</feature>
<keyword evidence="8" id="KW-1185">Reference proteome</keyword>
<dbReference type="Pfam" id="PF07291">
    <property type="entry name" value="MauE"/>
    <property type="match status" value="1"/>
</dbReference>
<comment type="caution">
    <text evidence="7">The sequence shown here is derived from an EMBL/GenBank/DDBJ whole genome shotgun (WGS) entry which is preliminary data.</text>
</comment>
<feature type="transmembrane region" description="Helical" evidence="5">
    <location>
        <begin position="116"/>
        <end position="134"/>
    </location>
</feature>
<evidence type="ECO:0000313" key="8">
    <source>
        <dbReference type="Proteomes" id="UP000189739"/>
    </source>
</evidence>
<feature type="transmembrane region" description="Helical" evidence="5">
    <location>
        <begin position="5"/>
        <end position="23"/>
    </location>
</feature>
<dbReference type="RefSeq" id="WP_078347841.1">
    <property type="nucleotide sequence ID" value="NZ_MBTF01000008.1"/>
</dbReference>
<keyword evidence="3 5" id="KW-1133">Transmembrane helix</keyword>
<evidence type="ECO:0000256" key="5">
    <source>
        <dbReference type="SAM" id="Phobius"/>
    </source>
</evidence>
<dbReference type="STRING" id="1792845.BC343_26465"/>
<name>A0A1S9PHC4_9SPHI</name>
<protein>
    <recommendedName>
        <fullName evidence="6">Methylamine utilisation protein MauE domain-containing protein</fullName>
    </recommendedName>
</protein>
<proteinExistence type="predicted"/>